<dbReference type="InterPro" id="IPR050638">
    <property type="entry name" value="AA-Vitamin_Transporters"/>
</dbReference>
<feature type="compositionally biased region" description="Polar residues" evidence="6">
    <location>
        <begin position="1"/>
        <end position="24"/>
    </location>
</feature>
<comment type="subcellular location">
    <subcellularLocation>
        <location evidence="1">Membrane</location>
        <topology evidence="1">Multi-pass membrane protein</topology>
    </subcellularLocation>
</comment>
<evidence type="ECO:0000256" key="7">
    <source>
        <dbReference type="SAM" id="Phobius"/>
    </source>
</evidence>
<dbReference type="SUPFAM" id="SSF103481">
    <property type="entry name" value="Multidrug resistance efflux transporter EmrE"/>
    <property type="match status" value="1"/>
</dbReference>
<accession>A0A1C4UGE2</accession>
<dbReference type="EMBL" id="LT607411">
    <property type="protein sequence ID" value="SCE70759.1"/>
    <property type="molecule type" value="Genomic_DNA"/>
</dbReference>
<keyword evidence="10" id="KW-1185">Reference proteome</keyword>
<protein>
    <submittedName>
        <fullName evidence="9">Permease of the drug/metabolite transporter (DMT) superfamily</fullName>
    </submittedName>
</protein>
<feature type="transmembrane region" description="Helical" evidence="7">
    <location>
        <begin position="59"/>
        <end position="82"/>
    </location>
</feature>
<proteinExistence type="inferred from homology"/>
<evidence type="ECO:0000313" key="9">
    <source>
        <dbReference type="EMBL" id="SCE70759.1"/>
    </source>
</evidence>
<keyword evidence="4 7" id="KW-1133">Transmembrane helix</keyword>
<dbReference type="PANTHER" id="PTHR32322">
    <property type="entry name" value="INNER MEMBRANE TRANSPORTER"/>
    <property type="match status" value="1"/>
</dbReference>
<feature type="transmembrane region" description="Helical" evidence="7">
    <location>
        <begin position="148"/>
        <end position="170"/>
    </location>
</feature>
<sequence>MSSRPSSATPTVAHASTDNSSSARLTPRRDLEPSTDNSSSARLAPRGDLEASTAARPTLVWTALVLVYVLWGSTYLGIRVAVESLPPITSAAVRFAGAAGVLALVLRFRRGPGALRVDRRQLGSAALVGLLLLAGGNGLVVLAESGPAGVAVPSGIAALLVATVPLLVVLLRTLGADRPRPWTFAGVGLGFVGLIVLVLPAGGPGTVPLAGALTLVAGATSWSVGSYLSGRIRMPADPFVATVYEMVAGALALTVVAISRGELSGFSPGQVTGRSWAALAYLMVAGSLVAFTAYVWLLHHAPISLVATYAYVNPVVAVALGALLAAEPVTNQVLLGGAVIVAGVAVVVSTERPRRRVDGAAPEPVRR</sequence>
<dbReference type="RefSeq" id="WP_197698349.1">
    <property type="nucleotide sequence ID" value="NZ_LT607411.1"/>
</dbReference>
<organism evidence="9 10">
    <name type="scientific">Micromonospora viridifaciens</name>
    <dbReference type="NCBI Taxonomy" id="1881"/>
    <lineage>
        <taxon>Bacteria</taxon>
        <taxon>Bacillati</taxon>
        <taxon>Actinomycetota</taxon>
        <taxon>Actinomycetes</taxon>
        <taxon>Micromonosporales</taxon>
        <taxon>Micromonosporaceae</taxon>
        <taxon>Micromonospora</taxon>
    </lineage>
</organism>
<dbReference type="PANTHER" id="PTHR32322:SF2">
    <property type="entry name" value="EAMA DOMAIN-CONTAINING PROTEIN"/>
    <property type="match status" value="1"/>
</dbReference>
<dbReference type="Gene3D" id="1.10.3730.20">
    <property type="match status" value="1"/>
</dbReference>
<dbReference type="InterPro" id="IPR000620">
    <property type="entry name" value="EamA_dom"/>
</dbReference>
<dbReference type="GO" id="GO:0016020">
    <property type="term" value="C:membrane"/>
    <property type="evidence" value="ECO:0007669"/>
    <property type="project" value="UniProtKB-SubCell"/>
</dbReference>
<name>A0A1C4UGE2_MICVI</name>
<feature type="domain" description="EamA" evidence="8">
    <location>
        <begin position="210"/>
        <end position="348"/>
    </location>
</feature>
<evidence type="ECO:0000259" key="8">
    <source>
        <dbReference type="Pfam" id="PF00892"/>
    </source>
</evidence>
<feature type="transmembrane region" description="Helical" evidence="7">
    <location>
        <begin position="182"/>
        <end position="201"/>
    </location>
</feature>
<evidence type="ECO:0000256" key="4">
    <source>
        <dbReference type="ARBA" id="ARBA00022989"/>
    </source>
</evidence>
<feature type="transmembrane region" description="Helical" evidence="7">
    <location>
        <begin position="88"/>
        <end position="109"/>
    </location>
</feature>
<evidence type="ECO:0000256" key="2">
    <source>
        <dbReference type="ARBA" id="ARBA00007362"/>
    </source>
</evidence>
<feature type="transmembrane region" description="Helical" evidence="7">
    <location>
        <begin position="207"/>
        <end position="227"/>
    </location>
</feature>
<keyword evidence="3 7" id="KW-0812">Transmembrane</keyword>
<evidence type="ECO:0000256" key="6">
    <source>
        <dbReference type="SAM" id="MobiDB-lite"/>
    </source>
</evidence>
<dbReference type="AlphaFoldDB" id="A0A1C4UGE2"/>
<evidence type="ECO:0000313" key="10">
    <source>
        <dbReference type="Proteomes" id="UP000198242"/>
    </source>
</evidence>
<reference evidence="10" key="1">
    <citation type="submission" date="2016-06" db="EMBL/GenBank/DDBJ databases">
        <authorList>
            <person name="Varghese N."/>
            <person name="Submissions Spin"/>
        </authorList>
    </citation>
    <scope>NUCLEOTIDE SEQUENCE [LARGE SCALE GENOMIC DNA]</scope>
    <source>
        <strain evidence="10">DSM 43909</strain>
    </source>
</reference>
<evidence type="ECO:0000256" key="5">
    <source>
        <dbReference type="ARBA" id="ARBA00023136"/>
    </source>
</evidence>
<feature type="transmembrane region" description="Helical" evidence="7">
    <location>
        <begin position="278"/>
        <end position="298"/>
    </location>
</feature>
<keyword evidence="5 7" id="KW-0472">Membrane</keyword>
<feature type="transmembrane region" description="Helical" evidence="7">
    <location>
        <begin position="121"/>
        <end position="142"/>
    </location>
</feature>
<feature type="region of interest" description="Disordered" evidence="6">
    <location>
        <begin position="1"/>
        <end position="47"/>
    </location>
</feature>
<feature type="transmembrane region" description="Helical" evidence="7">
    <location>
        <begin position="305"/>
        <end position="326"/>
    </location>
</feature>
<dbReference type="InterPro" id="IPR037185">
    <property type="entry name" value="EmrE-like"/>
</dbReference>
<evidence type="ECO:0000256" key="3">
    <source>
        <dbReference type="ARBA" id="ARBA00022692"/>
    </source>
</evidence>
<comment type="similarity">
    <text evidence="2">Belongs to the EamA transporter family.</text>
</comment>
<feature type="transmembrane region" description="Helical" evidence="7">
    <location>
        <begin position="332"/>
        <end position="350"/>
    </location>
</feature>
<evidence type="ECO:0000256" key="1">
    <source>
        <dbReference type="ARBA" id="ARBA00004141"/>
    </source>
</evidence>
<feature type="transmembrane region" description="Helical" evidence="7">
    <location>
        <begin position="239"/>
        <end position="258"/>
    </location>
</feature>
<dbReference type="Proteomes" id="UP000198242">
    <property type="component" value="Chromosome I"/>
</dbReference>
<dbReference type="Pfam" id="PF00892">
    <property type="entry name" value="EamA"/>
    <property type="match status" value="2"/>
</dbReference>
<feature type="domain" description="EamA" evidence="8">
    <location>
        <begin position="64"/>
        <end position="198"/>
    </location>
</feature>
<gene>
    <name evidence="9" type="ORF">GA0074695_0468</name>
</gene>